<sequence length="77" mass="9079">MLLTDTRRLLAGEVSFAETENKCGFRQYGQYAEENDILRADSDVVRRQWRSERKGLYETSAFFNYSGEQVYLSERKV</sequence>
<reference evidence="1 2" key="1">
    <citation type="submission" date="2013-09" db="EMBL/GenBank/DDBJ databases">
        <authorList>
            <person name="Durkin A.S."/>
            <person name="Haft D.R."/>
            <person name="McCorrison J."/>
            <person name="Torralba M."/>
            <person name="Gillis M."/>
            <person name="Haft D.H."/>
            <person name="Methe B."/>
            <person name="Sutton G."/>
            <person name="Nelson K.E."/>
        </authorList>
    </citation>
    <scope>NUCLEOTIDE SEQUENCE [LARGE SCALE GENOMIC DNA]</scope>
    <source>
        <strain evidence="1 2">BV3C16-1</strain>
    </source>
</reference>
<dbReference type="AlphaFoldDB" id="U7USX7"/>
<proteinExistence type="predicted"/>
<dbReference type="EMBL" id="AWXA01000004">
    <property type="protein sequence ID" value="ERT62435.1"/>
    <property type="molecule type" value="Genomic_DNA"/>
</dbReference>
<gene>
    <name evidence="1" type="ORF">HMPREF1250_1326</name>
</gene>
<accession>U7USX7</accession>
<dbReference type="PATRIC" id="fig|1111454.3.peg.148"/>
<dbReference type="Proteomes" id="UP000017090">
    <property type="component" value="Unassembled WGS sequence"/>
</dbReference>
<keyword evidence="2" id="KW-1185">Reference proteome</keyword>
<name>U7USX7_9FIRM</name>
<evidence type="ECO:0000313" key="1">
    <source>
        <dbReference type="EMBL" id="ERT62435.1"/>
    </source>
</evidence>
<protein>
    <submittedName>
        <fullName evidence="1">Uncharacterized protein</fullName>
    </submittedName>
</protein>
<organism evidence="1 2">
    <name type="scientific">Megasphaera vaginalis</name>
    <name type="common">ex Srinivasan et al. 2021</name>
    <dbReference type="NCBI Taxonomy" id="1111454"/>
    <lineage>
        <taxon>Bacteria</taxon>
        <taxon>Bacillati</taxon>
        <taxon>Bacillota</taxon>
        <taxon>Negativicutes</taxon>
        <taxon>Veillonellales</taxon>
        <taxon>Veillonellaceae</taxon>
        <taxon>Megasphaera</taxon>
    </lineage>
</organism>
<evidence type="ECO:0000313" key="2">
    <source>
        <dbReference type="Proteomes" id="UP000017090"/>
    </source>
</evidence>
<comment type="caution">
    <text evidence="1">The sequence shown here is derived from an EMBL/GenBank/DDBJ whole genome shotgun (WGS) entry which is preliminary data.</text>
</comment>
<dbReference type="STRING" id="1111454.HMPREF1250_1326"/>